<feature type="transmembrane region" description="Helical" evidence="1">
    <location>
        <begin position="20"/>
        <end position="40"/>
    </location>
</feature>
<feature type="transmembrane region" description="Helical" evidence="1">
    <location>
        <begin position="324"/>
        <end position="344"/>
    </location>
</feature>
<accession>A0A2W5WSR8</accession>
<comment type="caution">
    <text evidence="2">The sequence shown here is derived from an EMBL/GenBank/DDBJ whole genome shotgun (WGS) entry which is preliminary data.</text>
</comment>
<dbReference type="EMBL" id="QKWH01000002">
    <property type="protein sequence ID" value="PZR54397.1"/>
    <property type="molecule type" value="Genomic_DNA"/>
</dbReference>
<feature type="transmembrane region" description="Helical" evidence="1">
    <location>
        <begin position="149"/>
        <end position="174"/>
    </location>
</feature>
<feature type="transmembrane region" description="Helical" evidence="1">
    <location>
        <begin position="376"/>
        <end position="399"/>
    </location>
</feature>
<dbReference type="Proteomes" id="UP000248783">
    <property type="component" value="Unassembled WGS sequence"/>
</dbReference>
<reference evidence="2 3" key="1">
    <citation type="submission" date="2018-06" db="EMBL/GenBank/DDBJ databases">
        <title>Whole genome sequencing of a novel hydrocarbon degrading bacterial strain, PW21 isolated from oil contaminated produced water sample.</title>
        <authorList>
            <person name="Nagkirti P."/>
            <person name="Shaikh A."/>
            <person name="Gowdaman V."/>
            <person name="Engineer A.E."/>
            <person name="Dagar S."/>
            <person name="Dhakephalkar P.K."/>
        </authorList>
    </citation>
    <scope>NUCLEOTIDE SEQUENCE [LARGE SCALE GENOMIC DNA]</scope>
    <source>
        <strain evidence="2 3">PW21</strain>
    </source>
</reference>
<sequence>MRTTFVLARLFARRQGGDRLAAALPLVSFTLVTALLLLVLGGSQVFFRMDGDIAGTYQALAVLALALLVVPLFTLGAAAARLSARRRDERLSSLRLLGATTGTVSLLTVLEAAAVALAGALAGTALYAATAPLVGLLRFAGQPVGSQMWLAWYWLPLVWAAVALAAALSAAVGLRKVVLTPLGVRTRQQPGTARGRRAVVALVVVLAGVAAMAGLGTLGQLGGFLAILVAVAMAFGGGLLALDAVGPWYVRVRARRLHRKATTVPRLLAARTILEDPKAAWRQVAGVSVTTFVGVVAGAGLALVNAAGGEMTGEEAWLFEDIRTGVFVTLVASFLMVACTVAINQAATTIDRGRVLVSLDRLGVPRTVLAEASRRSVMSVLATVVVGSAVVSAVLVLPILGAAILVQPVAVAVVALVFVAGFALVRAGASVAARLVPGILARPERVL</sequence>
<evidence type="ECO:0000313" key="3">
    <source>
        <dbReference type="Proteomes" id="UP000248783"/>
    </source>
</evidence>
<feature type="transmembrane region" description="Helical" evidence="1">
    <location>
        <begin position="224"/>
        <end position="250"/>
    </location>
</feature>
<proteinExistence type="predicted"/>
<keyword evidence="3" id="KW-1185">Reference proteome</keyword>
<feature type="transmembrane region" description="Helical" evidence="1">
    <location>
        <begin position="405"/>
        <end position="425"/>
    </location>
</feature>
<name>A0A2W5WSR8_9MICO</name>
<feature type="transmembrane region" description="Helical" evidence="1">
    <location>
        <begin position="60"/>
        <end position="84"/>
    </location>
</feature>
<gene>
    <name evidence="2" type="ORF">DNL40_04495</name>
</gene>
<protein>
    <submittedName>
        <fullName evidence="2">Permease</fullName>
    </submittedName>
</protein>
<feature type="transmembrane region" description="Helical" evidence="1">
    <location>
        <begin position="96"/>
        <end position="129"/>
    </location>
</feature>
<feature type="transmembrane region" description="Helical" evidence="1">
    <location>
        <begin position="195"/>
        <end position="218"/>
    </location>
</feature>
<feature type="transmembrane region" description="Helical" evidence="1">
    <location>
        <begin position="284"/>
        <end position="304"/>
    </location>
</feature>
<dbReference type="AlphaFoldDB" id="A0A2W5WSR8"/>
<evidence type="ECO:0000256" key="1">
    <source>
        <dbReference type="SAM" id="Phobius"/>
    </source>
</evidence>
<keyword evidence="1" id="KW-0472">Membrane</keyword>
<evidence type="ECO:0000313" key="2">
    <source>
        <dbReference type="EMBL" id="PZR54397.1"/>
    </source>
</evidence>
<keyword evidence="1" id="KW-1133">Transmembrane helix</keyword>
<organism evidence="2 3">
    <name type="scientific">Xylanimonas oleitrophica</name>
    <dbReference type="NCBI Taxonomy" id="2607479"/>
    <lineage>
        <taxon>Bacteria</taxon>
        <taxon>Bacillati</taxon>
        <taxon>Actinomycetota</taxon>
        <taxon>Actinomycetes</taxon>
        <taxon>Micrococcales</taxon>
        <taxon>Promicromonosporaceae</taxon>
        <taxon>Xylanimonas</taxon>
    </lineage>
</organism>
<keyword evidence="1" id="KW-0812">Transmembrane</keyword>